<organism evidence="1 2">
    <name type="scientific">Ensete ventricosum</name>
    <name type="common">Abyssinian banana</name>
    <name type="synonym">Musa ensete</name>
    <dbReference type="NCBI Taxonomy" id="4639"/>
    <lineage>
        <taxon>Eukaryota</taxon>
        <taxon>Viridiplantae</taxon>
        <taxon>Streptophyta</taxon>
        <taxon>Embryophyta</taxon>
        <taxon>Tracheophyta</taxon>
        <taxon>Spermatophyta</taxon>
        <taxon>Magnoliopsida</taxon>
        <taxon>Liliopsida</taxon>
        <taxon>Zingiberales</taxon>
        <taxon>Musaceae</taxon>
        <taxon>Ensete</taxon>
    </lineage>
</organism>
<gene>
    <name evidence="1" type="ORF">B296_00031779</name>
</gene>
<dbReference type="Proteomes" id="UP000287651">
    <property type="component" value="Unassembled WGS sequence"/>
</dbReference>
<protein>
    <submittedName>
        <fullName evidence="1">Uncharacterized protein</fullName>
    </submittedName>
</protein>
<accession>A0A426XMQ1</accession>
<dbReference type="EMBL" id="AMZH03019122">
    <property type="protein sequence ID" value="RRT40773.1"/>
    <property type="molecule type" value="Genomic_DNA"/>
</dbReference>
<evidence type="ECO:0000313" key="2">
    <source>
        <dbReference type="Proteomes" id="UP000287651"/>
    </source>
</evidence>
<sequence length="273" mass="29697">MGLRPLAHYKQHKPASPLDHPIELPHRLTHADLLCSLDKDPIPVAWGALVFNADHCFGMMTTVFACMVEPAPRFCNPSLLCPLLLLYPLPLFVGLLYCTCYICRPALLPPLPKQSAQHVDVIAALPLLHVATATLSFSLPTSYGVPPLFVASVTHHRRLLPLLLHLHKQRPPLYQTTAHHHPLASSGTSVATFPAHRAVSSSLHICANSSLQHLLLLWLPADLPQLTICVLALSTLTPSLFNSSFNPTPLVVSKTAHTSTSLHLSTSASRPTS</sequence>
<evidence type="ECO:0000313" key="1">
    <source>
        <dbReference type="EMBL" id="RRT40773.1"/>
    </source>
</evidence>
<reference evidence="1 2" key="1">
    <citation type="journal article" date="2014" name="Agronomy (Basel)">
        <title>A Draft Genome Sequence for Ensete ventricosum, the Drought-Tolerant Tree Against Hunger.</title>
        <authorList>
            <person name="Harrison J."/>
            <person name="Moore K.A."/>
            <person name="Paszkiewicz K."/>
            <person name="Jones T."/>
            <person name="Grant M."/>
            <person name="Ambacheew D."/>
            <person name="Muzemil S."/>
            <person name="Studholme D.J."/>
        </authorList>
    </citation>
    <scope>NUCLEOTIDE SEQUENCE [LARGE SCALE GENOMIC DNA]</scope>
</reference>
<dbReference type="AlphaFoldDB" id="A0A426XMQ1"/>
<comment type="caution">
    <text evidence="1">The sequence shown here is derived from an EMBL/GenBank/DDBJ whole genome shotgun (WGS) entry which is preliminary data.</text>
</comment>
<proteinExistence type="predicted"/>
<name>A0A426XMQ1_ENSVE</name>